<gene>
    <name evidence="10" type="ORF">GCM10017621_03520</name>
</gene>
<evidence type="ECO:0000256" key="1">
    <source>
        <dbReference type="ARBA" id="ARBA00004752"/>
    </source>
</evidence>
<evidence type="ECO:0000256" key="7">
    <source>
        <dbReference type="PROSITE-ProRule" id="PRU01373"/>
    </source>
</evidence>
<dbReference type="Pfam" id="PF03734">
    <property type="entry name" value="YkuD"/>
    <property type="match status" value="1"/>
</dbReference>
<comment type="pathway">
    <text evidence="1 7">Cell wall biogenesis; peptidoglycan biosynthesis.</text>
</comment>
<reference evidence="10" key="2">
    <citation type="submission" date="2023-01" db="EMBL/GenBank/DDBJ databases">
        <authorList>
            <person name="Sun Q."/>
            <person name="Evtushenko L."/>
        </authorList>
    </citation>
    <scope>NUCLEOTIDE SEQUENCE</scope>
    <source>
        <strain evidence="10">VKM B-1513</strain>
    </source>
</reference>
<dbReference type="InterPro" id="IPR052905">
    <property type="entry name" value="LD-transpeptidase_YkuD-like"/>
</dbReference>
<evidence type="ECO:0000256" key="3">
    <source>
        <dbReference type="ARBA" id="ARBA00022679"/>
    </source>
</evidence>
<evidence type="ECO:0000313" key="10">
    <source>
        <dbReference type="EMBL" id="GLK50844.1"/>
    </source>
</evidence>
<dbReference type="InterPro" id="IPR036366">
    <property type="entry name" value="PGBDSf"/>
</dbReference>
<dbReference type="GO" id="GO:0004180">
    <property type="term" value="F:carboxypeptidase activity"/>
    <property type="evidence" value="ECO:0007669"/>
    <property type="project" value="UniProtKB-ARBA"/>
</dbReference>
<comment type="similarity">
    <text evidence="2">Belongs to the YkuD family.</text>
</comment>
<feature type="active site" description="Nucleophile" evidence="7">
    <location>
        <position position="424"/>
    </location>
</feature>
<feature type="active site" description="Proton donor/acceptor" evidence="7">
    <location>
        <position position="405"/>
    </location>
</feature>
<dbReference type="Gene3D" id="2.40.440.10">
    <property type="entry name" value="L,D-transpeptidase catalytic domain-like"/>
    <property type="match status" value="1"/>
</dbReference>
<keyword evidence="6 7" id="KW-0961">Cell wall biogenesis/degradation</keyword>
<name>A0A9W6IKB1_9PROT</name>
<dbReference type="RefSeq" id="WP_271185241.1">
    <property type="nucleotide sequence ID" value="NZ_BSFE01000001.1"/>
</dbReference>
<evidence type="ECO:0000313" key="11">
    <source>
        <dbReference type="Proteomes" id="UP001143486"/>
    </source>
</evidence>
<proteinExistence type="inferred from homology"/>
<comment type="caution">
    <text evidence="10">The sequence shown here is derived from an EMBL/GenBank/DDBJ whole genome shotgun (WGS) entry which is preliminary data.</text>
</comment>
<dbReference type="InterPro" id="IPR038063">
    <property type="entry name" value="Transpep_catalytic_dom"/>
</dbReference>
<evidence type="ECO:0000256" key="6">
    <source>
        <dbReference type="ARBA" id="ARBA00023316"/>
    </source>
</evidence>
<keyword evidence="3" id="KW-0808">Transferase</keyword>
<dbReference type="GO" id="GO:0009252">
    <property type="term" value="P:peptidoglycan biosynthetic process"/>
    <property type="evidence" value="ECO:0007669"/>
    <property type="project" value="UniProtKB-KW"/>
</dbReference>
<dbReference type="GO" id="GO:0016740">
    <property type="term" value="F:transferase activity"/>
    <property type="evidence" value="ECO:0007669"/>
    <property type="project" value="UniProtKB-KW"/>
</dbReference>
<keyword evidence="8" id="KW-0732">Signal</keyword>
<dbReference type="Pfam" id="PF01471">
    <property type="entry name" value="PG_binding_1"/>
    <property type="match status" value="1"/>
</dbReference>
<dbReference type="GO" id="GO:0071555">
    <property type="term" value="P:cell wall organization"/>
    <property type="evidence" value="ECO:0007669"/>
    <property type="project" value="UniProtKB-UniRule"/>
</dbReference>
<feature type="signal peptide" evidence="8">
    <location>
        <begin position="1"/>
        <end position="19"/>
    </location>
</feature>
<feature type="chain" id="PRO_5040818230" evidence="8">
    <location>
        <begin position="20"/>
        <end position="527"/>
    </location>
</feature>
<keyword evidence="5 7" id="KW-0573">Peptidoglycan synthesis</keyword>
<dbReference type="CDD" id="cd16913">
    <property type="entry name" value="YkuD_like"/>
    <property type="match status" value="1"/>
</dbReference>
<dbReference type="SUPFAM" id="SSF47090">
    <property type="entry name" value="PGBD-like"/>
    <property type="match status" value="1"/>
</dbReference>
<keyword evidence="11" id="KW-1185">Reference proteome</keyword>
<dbReference type="GO" id="GO:0008360">
    <property type="term" value="P:regulation of cell shape"/>
    <property type="evidence" value="ECO:0007669"/>
    <property type="project" value="UniProtKB-UniRule"/>
</dbReference>
<evidence type="ECO:0000256" key="2">
    <source>
        <dbReference type="ARBA" id="ARBA00005992"/>
    </source>
</evidence>
<accession>A0A9W6IKB1</accession>
<keyword evidence="4 7" id="KW-0133">Cell shape</keyword>
<dbReference type="Gene3D" id="1.10.101.10">
    <property type="entry name" value="PGBD-like superfamily/PGBD"/>
    <property type="match status" value="1"/>
</dbReference>
<dbReference type="PROSITE" id="PS52029">
    <property type="entry name" value="LD_TPASE"/>
    <property type="match status" value="1"/>
</dbReference>
<dbReference type="PANTHER" id="PTHR41533">
    <property type="entry name" value="L,D-TRANSPEPTIDASE HI_1667-RELATED"/>
    <property type="match status" value="1"/>
</dbReference>
<dbReference type="PANTHER" id="PTHR41533:SF2">
    <property type="entry name" value="BLR7131 PROTEIN"/>
    <property type="match status" value="1"/>
</dbReference>
<evidence type="ECO:0000256" key="4">
    <source>
        <dbReference type="ARBA" id="ARBA00022960"/>
    </source>
</evidence>
<evidence type="ECO:0000256" key="5">
    <source>
        <dbReference type="ARBA" id="ARBA00022984"/>
    </source>
</evidence>
<dbReference type="EMBL" id="BSFE01000001">
    <property type="protein sequence ID" value="GLK50844.1"/>
    <property type="molecule type" value="Genomic_DNA"/>
</dbReference>
<dbReference type="SUPFAM" id="SSF141523">
    <property type="entry name" value="L,D-transpeptidase catalytic domain-like"/>
    <property type="match status" value="1"/>
</dbReference>
<dbReference type="InterPro" id="IPR036365">
    <property type="entry name" value="PGBD-like_sf"/>
</dbReference>
<dbReference type="AlphaFoldDB" id="A0A9W6IKB1"/>
<evidence type="ECO:0000256" key="8">
    <source>
        <dbReference type="SAM" id="SignalP"/>
    </source>
</evidence>
<dbReference type="InterPro" id="IPR002477">
    <property type="entry name" value="Peptidoglycan-bd-like"/>
</dbReference>
<organism evidence="10 11">
    <name type="scientific">Maricaulis virginensis</name>
    <dbReference type="NCBI Taxonomy" id="144022"/>
    <lineage>
        <taxon>Bacteria</taxon>
        <taxon>Pseudomonadati</taxon>
        <taxon>Pseudomonadota</taxon>
        <taxon>Alphaproteobacteria</taxon>
        <taxon>Maricaulales</taxon>
        <taxon>Maricaulaceae</taxon>
        <taxon>Maricaulis</taxon>
    </lineage>
</organism>
<protein>
    <submittedName>
        <fullName evidence="10">Murein L,D-transpeptidase</fullName>
    </submittedName>
</protein>
<sequence length="527" mass="59127">MGRFLLAILLAVLPGVATAASDDEPVIASEIPEEPQPVRTADLDRWALQVTGWTPQSVAELAGFLYEAPGHGLPALDGIADYLLDPDVAFEPRAAAASRAALQYTAWLEYGLIDQDTLTLRLLTDNEASRLVARLVTALDTGHIEQAITESLPAVRDYDILRREMLRLMTLRPIWPQIGGGDTLTLGDAGVRVDQLRARLAAEGLLAPGWASGDAFDMRLETALRRYQGRVNLSPTGRLDRPTLRQLNITPEERIAQLRANLEQRRWRTRQLGERHIWVNLADFHLEVWENGRLAREHEVMIGGQTSSTPEFSEEMQYIVLNPWWGLPSSSARSRFASIRRNPGIVNSHGFRIYNSAGEPVSVYEVDWSRWNDRWPYRLSQPPGPTNPMGEVKFIFPNRHNIYIHDTTERDRFVRTRRDFSAGCIRVQDPLALAEWVLAGQADWSRARIDEVVSGNTPTVVWLDRRIPVHIAYWTVVGEADGSVRYLHDLYRRDGRLVAAYAQAFATATAAGDTGRAGVFDTTAALR</sequence>
<evidence type="ECO:0000259" key="9">
    <source>
        <dbReference type="PROSITE" id="PS52029"/>
    </source>
</evidence>
<feature type="domain" description="L,D-TPase catalytic" evidence="9">
    <location>
        <begin position="275"/>
        <end position="450"/>
    </location>
</feature>
<dbReference type="InterPro" id="IPR005490">
    <property type="entry name" value="LD_TPept_cat_dom"/>
</dbReference>
<reference evidence="10" key="1">
    <citation type="journal article" date="2014" name="Int. J. Syst. Evol. Microbiol.">
        <title>Complete genome sequence of Corynebacterium casei LMG S-19264T (=DSM 44701T), isolated from a smear-ripened cheese.</title>
        <authorList>
            <consortium name="US DOE Joint Genome Institute (JGI-PGF)"/>
            <person name="Walter F."/>
            <person name="Albersmeier A."/>
            <person name="Kalinowski J."/>
            <person name="Ruckert C."/>
        </authorList>
    </citation>
    <scope>NUCLEOTIDE SEQUENCE</scope>
    <source>
        <strain evidence="10">VKM B-1513</strain>
    </source>
</reference>
<dbReference type="Proteomes" id="UP001143486">
    <property type="component" value="Unassembled WGS sequence"/>
</dbReference>